<evidence type="ECO:0000313" key="7">
    <source>
        <dbReference type="EMBL" id="PZO77901.1"/>
    </source>
</evidence>
<evidence type="ECO:0000256" key="4">
    <source>
        <dbReference type="ARBA" id="ARBA00022989"/>
    </source>
</evidence>
<feature type="transmembrane region" description="Helical" evidence="6">
    <location>
        <begin position="131"/>
        <end position="151"/>
    </location>
</feature>
<protein>
    <recommendedName>
        <fullName evidence="9">Cytochrome c oxidase assembly protein</fullName>
    </recommendedName>
</protein>
<dbReference type="GO" id="GO:0005886">
    <property type="term" value="C:plasma membrane"/>
    <property type="evidence" value="ECO:0007669"/>
    <property type="project" value="UniProtKB-SubCell"/>
</dbReference>
<accession>A0A2W5B4N8</accession>
<feature type="transmembrane region" description="Helical" evidence="6">
    <location>
        <begin position="51"/>
        <end position="71"/>
    </location>
</feature>
<keyword evidence="4 6" id="KW-1133">Transmembrane helix</keyword>
<feature type="transmembrane region" description="Helical" evidence="6">
    <location>
        <begin position="77"/>
        <end position="94"/>
    </location>
</feature>
<organism evidence="7 8">
    <name type="scientific">Sphingomonas hengshuiensis</name>
    <dbReference type="NCBI Taxonomy" id="1609977"/>
    <lineage>
        <taxon>Bacteria</taxon>
        <taxon>Pseudomonadati</taxon>
        <taxon>Pseudomonadota</taxon>
        <taxon>Alphaproteobacteria</taxon>
        <taxon>Sphingomonadales</taxon>
        <taxon>Sphingomonadaceae</taxon>
        <taxon>Sphingomonas</taxon>
    </lineage>
</organism>
<gene>
    <name evidence="7" type="ORF">DI632_08155</name>
</gene>
<dbReference type="AlphaFoldDB" id="A0A2W5B4N8"/>
<dbReference type="InterPro" id="IPR019108">
    <property type="entry name" value="Caa3_assmbl_CtaG-rel"/>
</dbReference>
<evidence type="ECO:0000256" key="5">
    <source>
        <dbReference type="ARBA" id="ARBA00023136"/>
    </source>
</evidence>
<evidence type="ECO:0008006" key="9">
    <source>
        <dbReference type="Google" id="ProtNLM"/>
    </source>
</evidence>
<evidence type="ECO:0000256" key="3">
    <source>
        <dbReference type="ARBA" id="ARBA00022692"/>
    </source>
</evidence>
<evidence type="ECO:0000256" key="1">
    <source>
        <dbReference type="ARBA" id="ARBA00004651"/>
    </source>
</evidence>
<reference evidence="7 8" key="1">
    <citation type="submission" date="2017-08" db="EMBL/GenBank/DDBJ databases">
        <title>Infants hospitalized years apart are colonized by the same room-sourced microbial strains.</title>
        <authorList>
            <person name="Brooks B."/>
            <person name="Olm M.R."/>
            <person name="Firek B.A."/>
            <person name="Baker R."/>
            <person name="Thomas B.C."/>
            <person name="Morowitz M.J."/>
            <person name="Banfield J.F."/>
        </authorList>
    </citation>
    <scope>NUCLEOTIDE SEQUENCE [LARGE SCALE GENOMIC DNA]</scope>
    <source>
        <strain evidence="7">S2_018_000_R3_110</strain>
    </source>
</reference>
<dbReference type="EMBL" id="QFNF01000016">
    <property type="protein sequence ID" value="PZO77901.1"/>
    <property type="molecule type" value="Genomic_DNA"/>
</dbReference>
<comment type="subcellular location">
    <subcellularLocation>
        <location evidence="1">Cell membrane</location>
        <topology evidence="1">Multi-pass membrane protein</topology>
    </subcellularLocation>
</comment>
<evidence type="ECO:0000313" key="8">
    <source>
        <dbReference type="Proteomes" id="UP000248614"/>
    </source>
</evidence>
<dbReference type="Proteomes" id="UP000248614">
    <property type="component" value="Unassembled WGS sequence"/>
</dbReference>
<comment type="caution">
    <text evidence="7">The sequence shown here is derived from an EMBL/GenBank/DDBJ whole genome shotgun (WGS) entry which is preliminary data.</text>
</comment>
<keyword evidence="3 6" id="KW-0812">Transmembrane</keyword>
<dbReference type="Pfam" id="PF09678">
    <property type="entry name" value="Caa3_CtaG"/>
    <property type="match status" value="1"/>
</dbReference>
<evidence type="ECO:0000256" key="6">
    <source>
        <dbReference type="SAM" id="Phobius"/>
    </source>
</evidence>
<feature type="transmembrane region" description="Helical" evidence="6">
    <location>
        <begin position="205"/>
        <end position="227"/>
    </location>
</feature>
<proteinExistence type="predicted"/>
<name>A0A2W5B4N8_9SPHN</name>
<feature type="transmembrane region" description="Helical" evidence="6">
    <location>
        <begin position="101"/>
        <end position="119"/>
    </location>
</feature>
<keyword evidence="5 6" id="KW-0472">Membrane</keyword>
<keyword evidence="2" id="KW-1003">Cell membrane</keyword>
<sequence>MIDWRRSYCGEAPGAGDWLSRWNGDPVLIALLAALLVAAVRLPAGRRSFGIAGVATLAVAFVSPLCSLSVALFGARAVHHLLLIGIAAPLLAIAWPPRARIGVALALPLSTAILWAWHVPALYDAALGHVGLYWLMQASLLAGGWMFWAAVRRAAPMEAVAGIAGGAVQMGFLGALLTFATRPLYATHLATTVSFGIGPLADQQLAGLIMWVPGMAPYAIAAAWVAARRWRMIGAQVTA</sequence>
<evidence type="ECO:0000256" key="2">
    <source>
        <dbReference type="ARBA" id="ARBA00022475"/>
    </source>
</evidence>
<feature type="transmembrane region" description="Helical" evidence="6">
    <location>
        <begin position="163"/>
        <end position="185"/>
    </location>
</feature>
<feature type="transmembrane region" description="Helical" evidence="6">
    <location>
        <begin position="27"/>
        <end position="44"/>
    </location>
</feature>